<name>A0ABD2JYY0_HETSC</name>
<evidence type="ECO:0000313" key="3">
    <source>
        <dbReference type="Proteomes" id="UP001620645"/>
    </source>
</evidence>
<keyword evidence="3" id="KW-1185">Reference proteome</keyword>
<dbReference type="Pfam" id="PF10320">
    <property type="entry name" value="7TM_GPCR_Srsx"/>
    <property type="match status" value="1"/>
</dbReference>
<keyword evidence="1" id="KW-0812">Transmembrane</keyword>
<evidence type="ECO:0000256" key="1">
    <source>
        <dbReference type="SAM" id="Phobius"/>
    </source>
</evidence>
<feature type="transmembrane region" description="Helical" evidence="1">
    <location>
        <begin position="53"/>
        <end position="74"/>
    </location>
</feature>
<evidence type="ECO:0000313" key="2">
    <source>
        <dbReference type="EMBL" id="KAL3095851.1"/>
    </source>
</evidence>
<feature type="transmembrane region" description="Helical" evidence="1">
    <location>
        <begin position="89"/>
        <end position="111"/>
    </location>
</feature>
<keyword evidence="1" id="KW-1133">Transmembrane helix</keyword>
<sequence length="128" mass="14397">MGNGNMGTLMKINGLTLSGALMVLYSLCWFTVFKCNATAKNANSKSRRLTASLLFLISLNLFGVFLKSGVNMFFQHSFVPINAFVKMSFSIAFSFLTIAVYSANAPVLYICSKEYRNCFHRYFPWLAK</sequence>
<gene>
    <name evidence="2" type="ORF">niasHS_005610</name>
</gene>
<dbReference type="EMBL" id="JBICCN010000078">
    <property type="protein sequence ID" value="KAL3095851.1"/>
    <property type="molecule type" value="Genomic_DNA"/>
</dbReference>
<organism evidence="2 3">
    <name type="scientific">Heterodera schachtii</name>
    <name type="common">Sugarbeet cyst nematode worm</name>
    <name type="synonym">Tylenchus schachtii</name>
    <dbReference type="NCBI Taxonomy" id="97005"/>
    <lineage>
        <taxon>Eukaryota</taxon>
        <taxon>Metazoa</taxon>
        <taxon>Ecdysozoa</taxon>
        <taxon>Nematoda</taxon>
        <taxon>Chromadorea</taxon>
        <taxon>Rhabditida</taxon>
        <taxon>Tylenchina</taxon>
        <taxon>Tylenchomorpha</taxon>
        <taxon>Tylenchoidea</taxon>
        <taxon>Heteroderidae</taxon>
        <taxon>Heteroderinae</taxon>
        <taxon>Heterodera</taxon>
    </lineage>
</organism>
<dbReference type="Proteomes" id="UP001620645">
    <property type="component" value="Unassembled WGS sequence"/>
</dbReference>
<protein>
    <submittedName>
        <fullName evidence="2">Uncharacterized protein</fullName>
    </submittedName>
</protein>
<feature type="transmembrane region" description="Helical" evidence="1">
    <location>
        <begin position="12"/>
        <end position="32"/>
    </location>
</feature>
<dbReference type="AlphaFoldDB" id="A0ABD2JYY0"/>
<dbReference type="InterPro" id="IPR019424">
    <property type="entry name" value="7TM_GPCR_Srsx"/>
</dbReference>
<accession>A0ABD2JYY0</accession>
<reference evidence="2 3" key="1">
    <citation type="submission" date="2024-10" db="EMBL/GenBank/DDBJ databases">
        <authorList>
            <person name="Kim D."/>
        </authorList>
    </citation>
    <scope>NUCLEOTIDE SEQUENCE [LARGE SCALE GENOMIC DNA]</scope>
    <source>
        <strain evidence="2">Taebaek</strain>
    </source>
</reference>
<comment type="caution">
    <text evidence="2">The sequence shown here is derived from an EMBL/GenBank/DDBJ whole genome shotgun (WGS) entry which is preliminary data.</text>
</comment>
<keyword evidence="1" id="KW-0472">Membrane</keyword>
<proteinExistence type="predicted"/>